<name>A0A3Q7G0G9_SOLLC</name>
<dbReference type="EnsemblPlants" id="Solyc04g048975.1.1">
    <property type="protein sequence ID" value="Solyc04g048975.1.1.1"/>
    <property type="gene ID" value="Solyc04g048975.1"/>
</dbReference>
<keyword evidence="2" id="KW-1185">Reference proteome</keyword>
<accession>A0A3Q7G0G9</accession>
<evidence type="ECO:0000313" key="1">
    <source>
        <dbReference type="EnsemblPlants" id="Solyc04g048975.1.1.1"/>
    </source>
</evidence>
<evidence type="ECO:0000313" key="2">
    <source>
        <dbReference type="Proteomes" id="UP000004994"/>
    </source>
</evidence>
<dbReference type="InParanoid" id="A0A3Q7G0G9"/>
<sequence length="13" mass="1581">MSHLVQQMTHQLQ</sequence>
<proteinExistence type="predicted"/>
<reference evidence="1" key="2">
    <citation type="submission" date="2019-01" db="UniProtKB">
        <authorList>
            <consortium name="EnsemblPlants"/>
        </authorList>
    </citation>
    <scope>IDENTIFICATION</scope>
    <source>
        <strain evidence="1">cv. Heinz 1706</strain>
    </source>
</reference>
<protein>
    <submittedName>
        <fullName evidence="1">Uncharacterized protein</fullName>
    </submittedName>
</protein>
<dbReference type="Gramene" id="Solyc04g048975.1.1">
    <property type="protein sequence ID" value="Solyc04g048975.1.1.1"/>
    <property type="gene ID" value="Solyc04g048975.1"/>
</dbReference>
<reference evidence="1" key="1">
    <citation type="journal article" date="2012" name="Nature">
        <title>The tomato genome sequence provides insights into fleshy fruit evolution.</title>
        <authorList>
            <consortium name="Tomato Genome Consortium"/>
        </authorList>
    </citation>
    <scope>NUCLEOTIDE SEQUENCE [LARGE SCALE GENOMIC DNA]</scope>
    <source>
        <strain evidence="1">cv. Heinz 1706</strain>
    </source>
</reference>
<dbReference type="Proteomes" id="UP000004994">
    <property type="component" value="Chromosome 4"/>
</dbReference>
<organism evidence="1">
    <name type="scientific">Solanum lycopersicum</name>
    <name type="common">Tomato</name>
    <name type="synonym">Lycopersicon esculentum</name>
    <dbReference type="NCBI Taxonomy" id="4081"/>
    <lineage>
        <taxon>Eukaryota</taxon>
        <taxon>Viridiplantae</taxon>
        <taxon>Streptophyta</taxon>
        <taxon>Embryophyta</taxon>
        <taxon>Tracheophyta</taxon>
        <taxon>Spermatophyta</taxon>
        <taxon>Magnoliopsida</taxon>
        <taxon>eudicotyledons</taxon>
        <taxon>Gunneridae</taxon>
        <taxon>Pentapetalae</taxon>
        <taxon>asterids</taxon>
        <taxon>lamiids</taxon>
        <taxon>Solanales</taxon>
        <taxon>Solanaceae</taxon>
        <taxon>Solanoideae</taxon>
        <taxon>Solaneae</taxon>
        <taxon>Solanum</taxon>
        <taxon>Solanum subgen. Lycopersicon</taxon>
    </lineage>
</organism>